<name>D8J968_HALJB</name>
<dbReference type="AlphaFoldDB" id="D8J968"/>
<dbReference type="PATRIC" id="fig|795797.18.peg.2964"/>
<organism evidence="2 4">
    <name type="scientific">Halalkalicoccus jeotgali (strain DSM 18796 / CECT 7217 / JCM 14584 / KCTC 4019 / B3)</name>
    <dbReference type="NCBI Taxonomy" id="795797"/>
    <lineage>
        <taxon>Archaea</taxon>
        <taxon>Methanobacteriati</taxon>
        <taxon>Methanobacteriota</taxon>
        <taxon>Stenosarchaea group</taxon>
        <taxon>Halobacteria</taxon>
        <taxon>Halobacteriales</taxon>
        <taxon>Halococcaceae</taxon>
        <taxon>Halalkalicoccus</taxon>
    </lineage>
</organism>
<dbReference type="SMART" id="SM00418">
    <property type="entry name" value="HTH_ARSR"/>
    <property type="match status" value="1"/>
</dbReference>
<dbReference type="Proteomes" id="UP000011645">
    <property type="component" value="Unassembled WGS sequence"/>
</dbReference>
<dbReference type="PANTHER" id="PTHR38600">
    <property type="entry name" value="TRANSCRIPTIONAL REGULATORY PROTEIN"/>
    <property type="match status" value="1"/>
</dbReference>
<accession>D8J968</accession>
<protein>
    <submittedName>
        <fullName evidence="2 3">Transcriptional regulator</fullName>
    </submittedName>
</protein>
<sequence>MSIENDLWYLIGSVRGGENRIRIIRLLEERPHNANQLAGRLGLSYNTVRYHLDRLCEHGIVEAGGQRYGELYHLTERFERHREAFEAVTERAG</sequence>
<dbReference type="STRING" id="795797.HacjB3_14790"/>
<dbReference type="PANTHER" id="PTHR38600:SF1">
    <property type="entry name" value="TRANSCRIPTIONAL REGULATORY PROTEIN"/>
    <property type="match status" value="1"/>
</dbReference>
<evidence type="ECO:0000313" key="2">
    <source>
        <dbReference type="EMBL" id="ADJ16337.1"/>
    </source>
</evidence>
<dbReference type="Pfam" id="PF12840">
    <property type="entry name" value="HTH_20"/>
    <property type="match status" value="1"/>
</dbReference>
<dbReference type="KEGG" id="hje:HacjB3_14790"/>
<evidence type="ECO:0000313" key="3">
    <source>
        <dbReference type="EMBL" id="ELY37072.1"/>
    </source>
</evidence>
<evidence type="ECO:0000313" key="5">
    <source>
        <dbReference type="Proteomes" id="UP000011645"/>
    </source>
</evidence>
<evidence type="ECO:0000259" key="1">
    <source>
        <dbReference type="SMART" id="SM00418"/>
    </source>
</evidence>
<dbReference type="eggNOG" id="arCOG00731">
    <property type="taxonomic scope" value="Archaea"/>
</dbReference>
<dbReference type="SUPFAM" id="SSF46785">
    <property type="entry name" value="Winged helix' DNA-binding domain"/>
    <property type="match status" value="1"/>
</dbReference>
<keyword evidence="5" id="KW-1185">Reference proteome</keyword>
<dbReference type="EMBL" id="AOHV01000027">
    <property type="protein sequence ID" value="ELY37072.1"/>
    <property type="molecule type" value="Genomic_DNA"/>
</dbReference>
<dbReference type="EMBL" id="CP002062">
    <property type="protein sequence ID" value="ADJ16337.1"/>
    <property type="molecule type" value="Genomic_DNA"/>
</dbReference>
<dbReference type="GO" id="GO:0003700">
    <property type="term" value="F:DNA-binding transcription factor activity"/>
    <property type="evidence" value="ECO:0007669"/>
    <property type="project" value="InterPro"/>
</dbReference>
<dbReference type="InterPro" id="IPR011991">
    <property type="entry name" value="ArsR-like_HTH"/>
</dbReference>
<dbReference type="HOGENOM" id="CLU_153620_0_0_2"/>
<reference evidence="2 4" key="1">
    <citation type="journal article" date="2010" name="J. Bacteriol.">
        <title>Complete genome sequence of Halalkalicoccus jeotgali B3(T), an extremely halophilic archaeon.</title>
        <authorList>
            <person name="Roh S.W."/>
            <person name="Nam Y.D."/>
            <person name="Nam S.H."/>
            <person name="Choi S.H."/>
            <person name="Park H.S."/>
            <person name="Bae J.W."/>
        </authorList>
    </citation>
    <scope>NUCLEOTIDE SEQUENCE [LARGE SCALE GENOMIC DNA]</scope>
    <source>
        <strain evidence="2">B3</strain>
        <strain evidence="4">DSM 18796 / CECT 7217 / JCM 14584 / KCTC 4019 / B3</strain>
    </source>
</reference>
<dbReference type="Proteomes" id="UP000000390">
    <property type="component" value="Chromosome"/>
</dbReference>
<dbReference type="InterPro" id="IPR036390">
    <property type="entry name" value="WH_DNA-bd_sf"/>
</dbReference>
<dbReference type="CDD" id="cd00090">
    <property type="entry name" value="HTH_ARSR"/>
    <property type="match status" value="1"/>
</dbReference>
<dbReference type="Gene3D" id="1.10.10.10">
    <property type="entry name" value="Winged helix-like DNA-binding domain superfamily/Winged helix DNA-binding domain"/>
    <property type="match status" value="1"/>
</dbReference>
<proteinExistence type="predicted"/>
<evidence type="ECO:0000313" key="4">
    <source>
        <dbReference type="Proteomes" id="UP000000390"/>
    </source>
</evidence>
<reference evidence="3 5" key="2">
    <citation type="journal article" date="2014" name="PLoS Genet.">
        <title>Phylogenetically driven sequencing of extremely halophilic archaea reveals strategies for static and dynamic osmo-response.</title>
        <authorList>
            <person name="Becker E.A."/>
            <person name="Seitzer P.M."/>
            <person name="Tritt A."/>
            <person name="Larsen D."/>
            <person name="Krusor M."/>
            <person name="Yao A.I."/>
            <person name="Wu D."/>
            <person name="Madern D."/>
            <person name="Eisen J.A."/>
            <person name="Darling A.E."/>
            <person name="Facciotti M.T."/>
        </authorList>
    </citation>
    <scope>NUCLEOTIDE SEQUENCE [LARGE SCALE GENOMIC DNA]</scope>
    <source>
        <strain evidence="3">B3</strain>
        <strain evidence="5">DSM 18796 / CECT 7217 / JCM 14584 / KCTC 4019 / B3</strain>
    </source>
</reference>
<dbReference type="InterPro" id="IPR036388">
    <property type="entry name" value="WH-like_DNA-bd_sf"/>
</dbReference>
<dbReference type="InterPro" id="IPR001845">
    <property type="entry name" value="HTH_ArsR_DNA-bd_dom"/>
</dbReference>
<feature type="domain" description="HTH arsR-type" evidence="1">
    <location>
        <begin position="10"/>
        <end position="86"/>
    </location>
</feature>
<dbReference type="OrthoDB" id="35765at2157"/>
<gene>
    <name evidence="2" type="ordered locus">HacjB3_14790</name>
    <name evidence="3" type="ORF">C497_10023</name>
</gene>